<dbReference type="Pfam" id="PF02746">
    <property type="entry name" value="MR_MLE_N"/>
    <property type="match status" value="1"/>
</dbReference>
<accession>A0A2M8QBF6</accession>
<dbReference type="SUPFAM" id="SSF51604">
    <property type="entry name" value="Enolase C-terminal domain-like"/>
    <property type="match status" value="1"/>
</dbReference>
<dbReference type="EMBL" id="PGTN01000068">
    <property type="protein sequence ID" value="PJF47100.1"/>
    <property type="molecule type" value="Genomic_DNA"/>
</dbReference>
<dbReference type="AlphaFoldDB" id="A0A2M8QBF6"/>
<keyword evidence="1" id="KW-0456">Lyase</keyword>
<sequence>MKITAIKTCVVNAEMRNWVFVKVETDQPGLFGWGEASLEWKTRAVVGAIEDFAPMLIGEDPQRIEFLYQKMYRQSFWRVGVIGLSAISGIEQALWDIRGKMLGVPVYQLLGGRVRDKVRMYTHLGGGDMRAVYETQYSADPQPFIDLALEVVARGYTAVKVLITPPTETLNSIAAYRYAERMMAAIREAVGEGVDIMIDCHGRHSVANAIEFCRVLAPYRPLFIEEPVPPENVDALAEVRRASPVPIATGERRVTRFEFRELFEKQACHVIQPDLCHCGGLWEAKKIAAMAEAYYMGVAPHNPLGPVANAAALHFALSTPNFLIQEDMLTDVPWRFDVVKHTLKTENGYWLPTDAPGLGIEVDETAAEKHPFKQEIIHATTVRAHDGAILDW</sequence>
<dbReference type="InterPro" id="IPR029065">
    <property type="entry name" value="Enolase_C-like"/>
</dbReference>
<dbReference type="PANTHER" id="PTHR48080:SF2">
    <property type="entry name" value="D-GALACTONATE DEHYDRATASE"/>
    <property type="match status" value="1"/>
</dbReference>
<dbReference type="InterPro" id="IPR013341">
    <property type="entry name" value="Mandelate_racemase_N_dom"/>
</dbReference>
<dbReference type="PROSITE" id="PS00909">
    <property type="entry name" value="MR_MLE_2"/>
    <property type="match status" value="1"/>
</dbReference>
<dbReference type="InterPro" id="IPR018110">
    <property type="entry name" value="Mandel_Rmase/mucon_lact_enz_CS"/>
</dbReference>
<dbReference type="Pfam" id="PF13378">
    <property type="entry name" value="MR_MLE_C"/>
    <property type="match status" value="1"/>
</dbReference>
<name>A0A2M8QBF6_9CHLR</name>
<dbReference type="NCBIfam" id="NF010624">
    <property type="entry name" value="PRK14017.1"/>
    <property type="match status" value="1"/>
</dbReference>
<dbReference type="Gene3D" id="3.30.390.10">
    <property type="entry name" value="Enolase-like, N-terminal domain"/>
    <property type="match status" value="1"/>
</dbReference>
<evidence type="ECO:0000313" key="3">
    <source>
        <dbReference type="EMBL" id="PJF47100.1"/>
    </source>
</evidence>
<dbReference type="SMART" id="SM00922">
    <property type="entry name" value="MR_MLE"/>
    <property type="match status" value="1"/>
</dbReference>
<dbReference type="PANTHER" id="PTHR48080">
    <property type="entry name" value="D-GALACTONATE DEHYDRATASE-RELATED"/>
    <property type="match status" value="1"/>
</dbReference>
<dbReference type="PROSITE" id="PS00908">
    <property type="entry name" value="MR_MLE_1"/>
    <property type="match status" value="1"/>
</dbReference>
<evidence type="ECO:0000259" key="2">
    <source>
        <dbReference type="SMART" id="SM00922"/>
    </source>
</evidence>
<dbReference type="GO" id="GO:0016829">
    <property type="term" value="F:lyase activity"/>
    <property type="evidence" value="ECO:0007669"/>
    <property type="project" value="UniProtKB-KW"/>
</dbReference>
<dbReference type="SFLD" id="SFLDS00001">
    <property type="entry name" value="Enolase"/>
    <property type="match status" value="1"/>
</dbReference>
<comment type="caution">
    <text evidence="3">The sequence shown here is derived from an EMBL/GenBank/DDBJ whole genome shotgun (WGS) entry which is preliminary data.</text>
</comment>
<dbReference type="Gene3D" id="3.20.20.120">
    <property type="entry name" value="Enolase-like C-terminal domain"/>
    <property type="match status" value="1"/>
</dbReference>
<dbReference type="InterPro" id="IPR013342">
    <property type="entry name" value="Mandelate_racemase_C"/>
</dbReference>
<evidence type="ECO:0000313" key="4">
    <source>
        <dbReference type="Proteomes" id="UP000230790"/>
    </source>
</evidence>
<organism evidence="3 4">
    <name type="scientific">Candidatus Thermofonsia Clade 3 bacterium</name>
    <dbReference type="NCBI Taxonomy" id="2364212"/>
    <lineage>
        <taxon>Bacteria</taxon>
        <taxon>Bacillati</taxon>
        <taxon>Chloroflexota</taxon>
        <taxon>Candidatus Thermofontia</taxon>
        <taxon>Candidatus Thermofonsia Clade 3</taxon>
    </lineage>
</organism>
<evidence type="ECO:0000256" key="1">
    <source>
        <dbReference type="ARBA" id="ARBA00023239"/>
    </source>
</evidence>
<dbReference type="SFLD" id="SFLDG00179">
    <property type="entry name" value="mandelate_racemase"/>
    <property type="match status" value="1"/>
</dbReference>
<reference evidence="3 4" key="1">
    <citation type="submission" date="2017-11" db="EMBL/GenBank/DDBJ databases">
        <title>Evolution of Phototrophy in the Chloroflexi Phylum Driven by Horizontal Gene Transfer.</title>
        <authorList>
            <person name="Ward L.M."/>
            <person name="Hemp J."/>
            <person name="Shih P.M."/>
            <person name="Mcglynn S.E."/>
            <person name="Fischer W."/>
        </authorList>
    </citation>
    <scope>NUCLEOTIDE SEQUENCE [LARGE SCALE GENOMIC DNA]</scope>
    <source>
        <strain evidence="3">JP3_7</strain>
    </source>
</reference>
<dbReference type="InterPro" id="IPR029017">
    <property type="entry name" value="Enolase-like_N"/>
</dbReference>
<dbReference type="GO" id="GO:0009063">
    <property type="term" value="P:amino acid catabolic process"/>
    <property type="evidence" value="ECO:0007669"/>
    <property type="project" value="InterPro"/>
</dbReference>
<dbReference type="Proteomes" id="UP000230790">
    <property type="component" value="Unassembled WGS sequence"/>
</dbReference>
<gene>
    <name evidence="3" type="ORF">CUN48_10450</name>
</gene>
<feature type="domain" description="Mandelate racemase/muconate lactonizing enzyme C-terminal" evidence="2">
    <location>
        <begin position="141"/>
        <end position="246"/>
    </location>
</feature>
<dbReference type="SUPFAM" id="SSF54826">
    <property type="entry name" value="Enolase N-terminal domain-like"/>
    <property type="match status" value="1"/>
</dbReference>
<dbReference type="InterPro" id="IPR036849">
    <property type="entry name" value="Enolase-like_C_sf"/>
</dbReference>
<proteinExistence type="predicted"/>
<dbReference type="InterPro" id="IPR034593">
    <property type="entry name" value="DgoD-like"/>
</dbReference>
<protein>
    <submittedName>
        <fullName evidence="3">Galactonate dehydratase</fullName>
    </submittedName>
</protein>